<dbReference type="EMBL" id="NBIU01000021">
    <property type="protein sequence ID" value="PZT47794.1"/>
    <property type="molecule type" value="Genomic_DNA"/>
</dbReference>
<accession>A0A2W6MTD1</accession>
<dbReference type="RefSeq" id="WP_111230140.1">
    <property type="nucleotide sequence ID" value="NZ_NBIU01000021.1"/>
</dbReference>
<feature type="transmembrane region" description="Helical" evidence="1">
    <location>
        <begin position="94"/>
        <end position="113"/>
    </location>
</feature>
<feature type="transmembrane region" description="Helical" evidence="1">
    <location>
        <begin position="36"/>
        <end position="57"/>
    </location>
</feature>
<keyword evidence="1" id="KW-0472">Membrane</keyword>
<keyword evidence="1" id="KW-0812">Transmembrane</keyword>
<protein>
    <recommendedName>
        <fullName evidence="4">Branched-chain amino acid ABC transporter</fullName>
    </recommendedName>
</protein>
<dbReference type="AlphaFoldDB" id="A0A2W6MTD1"/>
<evidence type="ECO:0000256" key="1">
    <source>
        <dbReference type="SAM" id="Phobius"/>
    </source>
</evidence>
<feature type="transmembrane region" description="Helical" evidence="1">
    <location>
        <begin position="63"/>
        <end position="87"/>
    </location>
</feature>
<evidence type="ECO:0008006" key="4">
    <source>
        <dbReference type="Google" id="ProtNLM"/>
    </source>
</evidence>
<evidence type="ECO:0000313" key="2">
    <source>
        <dbReference type="EMBL" id="PZT47794.1"/>
    </source>
</evidence>
<dbReference type="OrthoDB" id="5324634at2"/>
<name>A0A2W6MTD1_9HELI</name>
<keyword evidence="3" id="KW-1185">Reference proteome</keyword>
<comment type="caution">
    <text evidence="2">The sequence shown here is derived from an EMBL/GenBank/DDBJ whole genome shotgun (WGS) entry which is preliminary data.</text>
</comment>
<keyword evidence="1" id="KW-1133">Transmembrane helix</keyword>
<dbReference type="Proteomes" id="UP000249746">
    <property type="component" value="Unassembled WGS sequence"/>
</dbReference>
<reference evidence="2 3" key="1">
    <citation type="submission" date="2017-03" db="EMBL/GenBank/DDBJ databases">
        <title>Genomic and clinical evidence uncovers the enterohepatic species Helicobacter valdiviensis as a potential human intestinal pathogen.</title>
        <authorList>
            <person name="Fresia P."/>
            <person name="Jara R."/>
            <person name="Sierra R."/>
            <person name="Ferres I."/>
            <person name="Greif G."/>
            <person name="Iraola G."/>
            <person name="Collado L."/>
        </authorList>
    </citation>
    <scope>NUCLEOTIDE SEQUENCE [LARGE SCALE GENOMIC DNA]</scope>
    <source>
        <strain evidence="2 3">WBE14</strain>
    </source>
</reference>
<organism evidence="2 3">
    <name type="scientific">Helicobacter valdiviensis</name>
    <dbReference type="NCBI Taxonomy" id="1458358"/>
    <lineage>
        <taxon>Bacteria</taxon>
        <taxon>Pseudomonadati</taxon>
        <taxon>Campylobacterota</taxon>
        <taxon>Epsilonproteobacteria</taxon>
        <taxon>Campylobacterales</taxon>
        <taxon>Helicobacteraceae</taxon>
        <taxon>Helicobacter</taxon>
    </lineage>
</organism>
<proteinExistence type="predicted"/>
<feature type="transmembrane region" description="Helical" evidence="1">
    <location>
        <begin position="6"/>
        <end position="24"/>
    </location>
</feature>
<sequence>MSFWALLIFSALSIFIFRILPFFFAKSAFLSNQDGVFYRFLTYSTQAMLGAIVYATAFLGKDIGMFVSGFALIDVVKLALLAFVFVATAITNRLLSAFLLSLVVFVGFVLWYMPIS</sequence>
<gene>
    <name evidence="2" type="ORF">B6S12_07240</name>
</gene>
<evidence type="ECO:0000313" key="3">
    <source>
        <dbReference type="Proteomes" id="UP000249746"/>
    </source>
</evidence>